<name>A0A2Z3HGN3_9BACT</name>
<keyword evidence="1" id="KW-0812">Transmembrane</keyword>
<dbReference type="Gene3D" id="1.10.510.10">
    <property type="entry name" value="Transferase(Phosphotransferase) domain 1"/>
    <property type="match status" value="1"/>
</dbReference>
<keyword evidence="1" id="KW-1133">Transmembrane helix</keyword>
<evidence type="ECO:0000256" key="1">
    <source>
        <dbReference type="SAM" id="Phobius"/>
    </source>
</evidence>
<dbReference type="KEGG" id="gog:C1280_30945"/>
<feature type="domain" description="Protein kinase" evidence="2">
    <location>
        <begin position="14"/>
        <end position="299"/>
    </location>
</feature>
<dbReference type="InterPro" id="IPR000719">
    <property type="entry name" value="Prot_kinase_dom"/>
</dbReference>
<keyword evidence="4" id="KW-1185">Reference proteome</keyword>
<protein>
    <recommendedName>
        <fullName evidence="2">Protein kinase domain-containing protein</fullName>
    </recommendedName>
</protein>
<feature type="transmembrane region" description="Helical" evidence="1">
    <location>
        <begin position="422"/>
        <end position="442"/>
    </location>
</feature>
<dbReference type="PROSITE" id="PS50011">
    <property type="entry name" value="PROTEIN_KINASE_DOM"/>
    <property type="match status" value="1"/>
</dbReference>
<evidence type="ECO:0000313" key="4">
    <source>
        <dbReference type="Proteomes" id="UP000245802"/>
    </source>
</evidence>
<reference evidence="3 4" key="1">
    <citation type="submission" date="2018-01" db="EMBL/GenBank/DDBJ databases">
        <title>G. obscuriglobus.</title>
        <authorList>
            <person name="Franke J."/>
            <person name="Blomberg W."/>
            <person name="Selmecki A."/>
        </authorList>
    </citation>
    <scope>NUCLEOTIDE SEQUENCE [LARGE SCALE GENOMIC DNA]</scope>
    <source>
        <strain evidence="3 4">DSM 5831</strain>
    </source>
</reference>
<dbReference type="InterPro" id="IPR011009">
    <property type="entry name" value="Kinase-like_dom_sf"/>
</dbReference>
<dbReference type="Proteomes" id="UP000245802">
    <property type="component" value="Chromosome"/>
</dbReference>
<dbReference type="SUPFAM" id="SSF56112">
    <property type="entry name" value="Protein kinase-like (PK-like)"/>
    <property type="match status" value="1"/>
</dbReference>
<keyword evidence="1" id="KW-0472">Membrane</keyword>
<organism evidence="3 4">
    <name type="scientific">Gemmata obscuriglobus</name>
    <dbReference type="NCBI Taxonomy" id="114"/>
    <lineage>
        <taxon>Bacteria</taxon>
        <taxon>Pseudomonadati</taxon>
        <taxon>Planctomycetota</taxon>
        <taxon>Planctomycetia</taxon>
        <taxon>Gemmatales</taxon>
        <taxon>Gemmataceae</taxon>
        <taxon>Gemmata</taxon>
    </lineage>
</organism>
<dbReference type="GO" id="GO:0005524">
    <property type="term" value="F:ATP binding"/>
    <property type="evidence" value="ECO:0007669"/>
    <property type="project" value="InterPro"/>
</dbReference>
<dbReference type="RefSeq" id="WP_010042465.1">
    <property type="nucleotide sequence ID" value="NZ_CP025958.1"/>
</dbReference>
<gene>
    <name evidence="3" type="ORF">C1280_30945</name>
</gene>
<dbReference type="AlphaFoldDB" id="A0A2Z3HGN3"/>
<dbReference type="EMBL" id="CP025958">
    <property type="protein sequence ID" value="AWM40964.1"/>
    <property type="molecule type" value="Genomic_DNA"/>
</dbReference>
<proteinExistence type="predicted"/>
<accession>A0A2Z3HGN3</accession>
<evidence type="ECO:0000259" key="2">
    <source>
        <dbReference type="PROSITE" id="PS50011"/>
    </source>
</evidence>
<dbReference type="GO" id="GO:0004672">
    <property type="term" value="F:protein kinase activity"/>
    <property type="evidence" value="ECO:0007669"/>
    <property type="project" value="InterPro"/>
</dbReference>
<evidence type="ECO:0000313" key="3">
    <source>
        <dbReference type="EMBL" id="AWM40964.1"/>
    </source>
</evidence>
<dbReference type="OrthoDB" id="9805504at2"/>
<sequence length="659" mass="71674">MTPPALIDAQGRPFPLAAHLASGGEGAVFALPNDPAQVAKVYLKPGDPRRGEKLAAMVALASPALKQMTAWPTAVLFDARTRAAAGFVMPRVSNGHPVQQLYNPVMRLKAFPRAGWTFQVAAARNLAAAFDEVHKAGCLVCDVNQSNALVLPDARIGLIDCDSFQVRAGGASYLCDVGTPHYTPPELQGQHLRGLVRTENHDRFGLAVLIYQLLFVGRHPYAGVYTGPDDPSFEELIAGFKFAQGPRAHTWGMAPPPHTPTFADIPPDLGNLFCRAFERGSEAGGRPSAAEWVPALQALEQESVLCAADPGHRYWRGAVGGCVWCRLAARGGPEYFFGAGGTSGTFEVDEEKLRDVLERLGRTQPAEFRYDRARFAPPAAPAPDPLPEGLDEHRNVTRIVGGAAALCALAMPLGLVREFMCVIALLGALAFGGWLAVLVARSPWRQEYRRRRAAYRHASDDLADLEDKWRRRVRAYQRDHADGDRRVRRLVDECRALASQYQGEVRQLAAHAEAAALRRHLQLHPLADAEIPKIGAGRKQTLAAAGVVTAADVEWDRVRGIKGFGDALTNNVMAWKNEVLRAFRFDPRGATSPAEQQALVVKYRARQQQALAELERRLGELGALAPACRQAVEKLAPGLARAVAAFDQARANFRAVGAR</sequence>